<evidence type="ECO:0000256" key="1">
    <source>
        <dbReference type="ARBA" id="ARBA00022603"/>
    </source>
</evidence>
<dbReference type="InterPro" id="IPR029063">
    <property type="entry name" value="SAM-dependent_MTases_sf"/>
</dbReference>
<keyword evidence="4" id="KW-1133">Transmembrane helix</keyword>
<dbReference type="PANTHER" id="PTHR13610:SF9">
    <property type="entry name" value="FI06469P"/>
    <property type="match status" value="1"/>
</dbReference>
<accession>A0A3B0YX48</accession>
<evidence type="ECO:0000259" key="5">
    <source>
        <dbReference type="Pfam" id="PF13649"/>
    </source>
</evidence>
<protein>
    <recommendedName>
        <fullName evidence="5">Methyltransferase domain-containing protein</fullName>
    </recommendedName>
</protein>
<dbReference type="GO" id="GO:1905706">
    <property type="term" value="P:regulation of mitochondrial ATP synthesis coupled proton transport"/>
    <property type="evidence" value="ECO:0007669"/>
    <property type="project" value="TreeGrafter"/>
</dbReference>
<dbReference type="InterPro" id="IPR026170">
    <property type="entry name" value="FAM173A/B"/>
</dbReference>
<dbReference type="GO" id="GO:0005739">
    <property type="term" value="C:mitochondrion"/>
    <property type="evidence" value="ECO:0007669"/>
    <property type="project" value="TreeGrafter"/>
</dbReference>
<evidence type="ECO:0000313" key="6">
    <source>
        <dbReference type="EMBL" id="VAW85625.1"/>
    </source>
</evidence>
<dbReference type="AlphaFoldDB" id="A0A3B0YX48"/>
<feature type="transmembrane region" description="Helical" evidence="4">
    <location>
        <begin position="82"/>
        <end position="99"/>
    </location>
</feature>
<keyword evidence="3" id="KW-0949">S-adenosyl-L-methionine</keyword>
<dbReference type="GO" id="GO:0016279">
    <property type="term" value="F:protein-lysine N-methyltransferase activity"/>
    <property type="evidence" value="ECO:0007669"/>
    <property type="project" value="InterPro"/>
</dbReference>
<keyword evidence="4" id="KW-0812">Transmembrane</keyword>
<dbReference type="Pfam" id="PF13649">
    <property type="entry name" value="Methyltransf_25"/>
    <property type="match status" value="1"/>
</dbReference>
<reference evidence="6" key="1">
    <citation type="submission" date="2018-06" db="EMBL/GenBank/DDBJ databases">
        <authorList>
            <person name="Zhirakovskaya E."/>
        </authorList>
    </citation>
    <scope>NUCLEOTIDE SEQUENCE</scope>
</reference>
<gene>
    <name evidence="6" type="ORF">MNBD_GAMMA18-1622</name>
</gene>
<dbReference type="Gene3D" id="3.40.50.150">
    <property type="entry name" value="Vaccinia Virus protein VP39"/>
    <property type="match status" value="1"/>
</dbReference>
<dbReference type="EMBL" id="UOFP01000102">
    <property type="protein sequence ID" value="VAW85625.1"/>
    <property type="molecule type" value="Genomic_DNA"/>
</dbReference>
<keyword evidence="4" id="KW-0472">Membrane</keyword>
<dbReference type="GO" id="GO:0032259">
    <property type="term" value="P:methylation"/>
    <property type="evidence" value="ECO:0007669"/>
    <property type="project" value="UniProtKB-KW"/>
</dbReference>
<evidence type="ECO:0000256" key="3">
    <source>
        <dbReference type="ARBA" id="ARBA00022691"/>
    </source>
</evidence>
<name>A0A3B0YX48_9ZZZZ</name>
<proteinExistence type="predicted"/>
<evidence type="ECO:0000256" key="4">
    <source>
        <dbReference type="SAM" id="Phobius"/>
    </source>
</evidence>
<feature type="transmembrane region" description="Helical" evidence="4">
    <location>
        <begin position="57"/>
        <end position="75"/>
    </location>
</feature>
<evidence type="ECO:0000256" key="2">
    <source>
        <dbReference type="ARBA" id="ARBA00022679"/>
    </source>
</evidence>
<dbReference type="SUPFAM" id="SSF53335">
    <property type="entry name" value="S-adenosyl-L-methionine-dependent methyltransferases"/>
    <property type="match status" value="1"/>
</dbReference>
<dbReference type="CDD" id="cd02440">
    <property type="entry name" value="AdoMet_MTases"/>
    <property type="match status" value="1"/>
</dbReference>
<keyword evidence="1" id="KW-0489">Methyltransferase</keyword>
<keyword evidence="2" id="KW-0808">Transferase</keyword>
<feature type="domain" description="Methyltransferase" evidence="5">
    <location>
        <begin position="129"/>
        <end position="213"/>
    </location>
</feature>
<sequence length="249" mass="28327">MRLFKGPLSAAVASQLLALLILLSAVRFFDGFSLATWQLLLAQGALAAIISRPFGMANWWLVLHLLFPLLLWLAMSWHIPSWIYLAAFIVTLLVFWNSAGERVPLYLSNQTTWQALSDLLPAQDSFRFVDLGSGLAGTLNYLAQQHPEGEFVGVESAPLPMLLARLRCGQQRNISLLQQDMWSLNLARFDVVYCFLSPEPMPKIYVKARKEMRPGSLLISNSFTVQGCEPDRVLELDDRRRTRLYLWRM</sequence>
<dbReference type="InterPro" id="IPR041698">
    <property type="entry name" value="Methyltransf_25"/>
</dbReference>
<dbReference type="PANTHER" id="PTHR13610">
    <property type="entry name" value="METHYLTRANSFERASE DOMAIN-CONTAINING PROTEIN"/>
    <property type="match status" value="1"/>
</dbReference>
<organism evidence="6">
    <name type="scientific">hydrothermal vent metagenome</name>
    <dbReference type="NCBI Taxonomy" id="652676"/>
    <lineage>
        <taxon>unclassified sequences</taxon>
        <taxon>metagenomes</taxon>
        <taxon>ecological metagenomes</taxon>
    </lineage>
</organism>